<sequence>MSMTQPDVLYELLSFTSSFLLCAEGRPFLCSTAPILAGTQANWLLLGTLMVQVYKFHLSFPNERRWVKALGKSDTPAFTYSPIGTVAVYTLFTLEVAQTAITSHFAYEMLVTSWGDPTAFSILPWSSLAVPIFTGLISAAVQIFYAWRIYFLKGDRLWARIVCVSIVLLALMQSLSAFITDARFATTTNVATLPSLMVGVKIWLIGSAACDVLITITLLFILSEYRRKMPWKRMDGIIGKLIANTVETGLITSVVAIADVILFILFSQTNIHQTPAFMLGKLYTNVLLATLNSRVEMEGRPSAHNNNAGPGSIQTAGAGIHFVSEVQWRRYGTTNGGEIETETRLERPSERQNGVASKVQVEHIEMESGLARKDTAQSVDTKRYGVE</sequence>
<accession>A0ABQ0M1U8</accession>
<evidence type="ECO:0000259" key="3">
    <source>
        <dbReference type="Pfam" id="PF20152"/>
    </source>
</evidence>
<proteinExistence type="predicted"/>
<keyword evidence="2" id="KW-0472">Membrane</keyword>
<feature type="compositionally biased region" description="Basic and acidic residues" evidence="1">
    <location>
        <begin position="341"/>
        <end position="350"/>
    </location>
</feature>
<dbReference type="Pfam" id="PF20152">
    <property type="entry name" value="DUF6534"/>
    <property type="match status" value="1"/>
</dbReference>
<dbReference type="InterPro" id="IPR045339">
    <property type="entry name" value="DUF6534"/>
</dbReference>
<protein>
    <recommendedName>
        <fullName evidence="3">DUF6534 domain-containing protein</fullName>
    </recommendedName>
</protein>
<organism evidence="4 5">
    <name type="scientific">Mycena chlorophos</name>
    <name type="common">Agaric fungus</name>
    <name type="synonym">Agaricus chlorophos</name>
    <dbReference type="NCBI Taxonomy" id="658473"/>
    <lineage>
        <taxon>Eukaryota</taxon>
        <taxon>Fungi</taxon>
        <taxon>Dikarya</taxon>
        <taxon>Basidiomycota</taxon>
        <taxon>Agaricomycotina</taxon>
        <taxon>Agaricomycetes</taxon>
        <taxon>Agaricomycetidae</taxon>
        <taxon>Agaricales</taxon>
        <taxon>Marasmiineae</taxon>
        <taxon>Mycenaceae</taxon>
        <taxon>Mycena</taxon>
    </lineage>
</organism>
<feature type="transmembrane region" description="Helical" evidence="2">
    <location>
        <begin position="200"/>
        <end position="221"/>
    </location>
</feature>
<dbReference type="Proteomes" id="UP000815677">
    <property type="component" value="Unassembled WGS sequence"/>
</dbReference>
<keyword evidence="5" id="KW-1185">Reference proteome</keyword>
<evidence type="ECO:0000256" key="1">
    <source>
        <dbReference type="SAM" id="MobiDB-lite"/>
    </source>
</evidence>
<dbReference type="PANTHER" id="PTHR40465">
    <property type="entry name" value="CHROMOSOME 1, WHOLE GENOME SHOTGUN SEQUENCE"/>
    <property type="match status" value="1"/>
</dbReference>
<dbReference type="PANTHER" id="PTHR40465:SF1">
    <property type="entry name" value="DUF6534 DOMAIN-CONTAINING PROTEIN"/>
    <property type="match status" value="1"/>
</dbReference>
<feature type="compositionally biased region" description="Basic and acidic residues" evidence="1">
    <location>
        <begin position="360"/>
        <end position="387"/>
    </location>
</feature>
<evidence type="ECO:0000313" key="4">
    <source>
        <dbReference type="EMBL" id="GAT57335.1"/>
    </source>
</evidence>
<name>A0ABQ0M1U8_MYCCL</name>
<evidence type="ECO:0000313" key="5">
    <source>
        <dbReference type="Proteomes" id="UP000815677"/>
    </source>
</evidence>
<gene>
    <name evidence="4" type="ORF">MCHLO_13884</name>
</gene>
<feature type="transmembrane region" description="Helical" evidence="2">
    <location>
        <begin position="241"/>
        <end position="266"/>
    </location>
</feature>
<feature type="transmembrane region" description="Helical" evidence="2">
    <location>
        <begin position="157"/>
        <end position="180"/>
    </location>
</feature>
<feature type="transmembrane region" description="Helical" evidence="2">
    <location>
        <begin position="122"/>
        <end position="145"/>
    </location>
</feature>
<feature type="region of interest" description="Disordered" evidence="1">
    <location>
        <begin position="334"/>
        <end position="387"/>
    </location>
</feature>
<feature type="domain" description="DUF6534" evidence="3">
    <location>
        <begin position="207"/>
        <end position="295"/>
    </location>
</feature>
<dbReference type="EMBL" id="DF849438">
    <property type="protein sequence ID" value="GAT57335.1"/>
    <property type="molecule type" value="Genomic_DNA"/>
</dbReference>
<reference evidence="4" key="1">
    <citation type="submission" date="2014-09" db="EMBL/GenBank/DDBJ databases">
        <title>Genome sequence of the luminous mushroom Mycena chlorophos for searching fungal bioluminescence genes.</title>
        <authorList>
            <person name="Tanaka Y."/>
            <person name="Kasuga D."/>
            <person name="Oba Y."/>
            <person name="Hase S."/>
            <person name="Sato K."/>
            <person name="Oba Y."/>
            <person name="Sakakibara Y."/>
        </authorList>
    </citation>
    <scope>NUCLEOTIDE SEQUENCE</scope>
</reference>
<feature type="transmembrane region" description="Helical" evidence="2">
    <location>
        <begin position="80"/>
        <end position="102"/>
    </location>
</feature>
<keyword evidence="2" id="KW-0812">Transmembrane</keyword>
<keyword evidence="2" id="KW-1133">Transmembrane helix</keyword>
<evidence type="ECO:0000256" key="2">
    <source>
        <dbReference type="SAM" id="Phobius"/>
    </source>
</evidence>